<gene>
    <name evidence="1" type="ORF">F4559_004410</name>
</gene>
<dbReference type="RefSeq" id="WP_184671438.1">
    <property type="nucleotide sequence ID" value="NZ_BAABAI010000037.1"/>
</dbReference>
<evidence type="ECO:0000313" key="1">
    <source>
        <dbReference type="EMBL" id="MBB4967051.1"/>
    </source>
</evidence>
<dbReference type="AlphaFoldDB" id="A0A7W7WXF3"/>
<organism evidence="1 2">
    <name type="scientific">Saccharothrix violaceirubra</name>
    <dbReference type="NCBI Taxonomy" id="413306"/>
    <lineage>
        <taxon>Bacteria</taxon>
        <taxon>Bacillati</taxon>
        <taxon>Actinomycetota</taxon>
        <taxon>Actinomycetes</taxon>
        <taxon>Pseudonocardiales</taxon>
        <taxon>Pseudonocardiaceae</taxon>
        <taxon>Saccharothrix</taxon>
    </lineage>
</organism>
<dbReference type="EMBL" id="JACHJS010000001">
    <property type="protein sequence ID" value="MBB4967051.1"/>
    <property type="molecule type" value="Genomic_DNA"/>
</dbReference>
<evidence type="ECO:0000313" key="2">
    <source>
        <dbReference type="Proteomes" id="UP000542674"/>
    </source>
</evidence>
<sequence length="74" mass="8118">MSVVNGRNLDARIRALETRLKQVEGIQQIQVEKLVAQVEETHRGVTLILSMLARDPELAKLIPQSPSDGPSSEG</sequence>
<accession>A0A7W7WXF3</accession>
<proteinExistence type="predicted"/>
<keyword evidence="2" id="KW-1185">Reference proteome</keyword>
<comment type="caution">
    <text evidence="1">The sequence shown here is derived from an EMBL/GenBank/DDBJ whole genome shotgun (WGS) entry which is preliminary data.</text>
</comment>
<dbReference type="Proteomes" id="UP000542674">
    <property type="component" value="Unassembled WGS sequence"/>
</dbReference>
<protein>
    <submittedName>
        <fullName evidence="1">Uncharacterized protein</fullName>
    </submittedName>
</protein>
<reference evidence="1 2" key="1">
    <citation type="submission" date="2020-08" db="EMBL/GenBank/DDBJ databases">
        <title>Sequencing the genomes of 1000 actinobacteria strains.</title>
        <authorList>
            <person name="Klenk H.-P."/>
        </authorList>
    </citation>
    <scope>NUCLEOTIDE SEQUENCE [LARGE SCALE GENOMIC DNA]</scope>
    <source>
        <strain evidence="1 2">DSM 45084</strain>
    </source>
</reference>
<name>A0A7W7WXF3_9PSEU</name>